<dbReference type="InterPro" id="IPR042089">
    <property type="entry name" value="Peptidase_M13_dom_2"/>
</dbReference>
<dbReference type="Proteomes" id="UP001321473">
    <property type="component" value="Unassembled WGS sequence"/>
</dbReference>
<feature type="domain" description="Peptidase M13 N-terminal" evidence="3">
    <location>
        <begin position="373"/>
        <end position="617"/>
    </location>
</feature>
<feature type="compositionally biased region" description="Basic residues" evidence="2">
    <location>
        <begin position="43"/>
        <end position="56"/>
    </location>
</feature>
<proteinExistence type="inferred from homology"/>
<feature type="compositionally biased region" description="Polar residues" evidence="2">
    <location>
        <begin position="232"/>
        <end position="241"/>
    </location>
</feature>
<dbReference type="InterPro" id="IPR000718">
    <property type="entry name" value="Peptidase_M13"/>
</dbReference>
<feature type="compositionally biased region" description="Basic and acidic residues" evidence="2">
    <location>
        <begin position="173"/>
        <end position="185"/>
    </location>
</feature>
<feature type="compositionally biased region" description="Basic and acidic residues" evidence="2">
    <location>
        <begin position="23"/>
        <end position="34"/>
    </location>
</feature>
<feature type="region of interest" description="Disordered" evidence="2">
    <location>
        <begin position="225"/>
        <end position="247"/>
    </location>
</feature>
<dbReference type="GO" id="GO:0004222">
    <property type="term" value="F:metalloendopeptidase activity"/>
    <property type="evidence" value="ECO:0007669"/>
    <property type="project" value="InterPro"/>
</dbReference>
<comment type="similarity">
    <text evidence="1">Belongs to the peptidase M13 family.</text>
</comment>
<feature type="region of interest" description="Disordered" evidence="2">
    <location>
        <begin position="1"/>
        <end position="64"/>
    </location>
</feature>
<dbReference type="GO" id="GO:0016485">
    <property type="term" value="P:protein processing"/>
    <property type="evidence" value="ECO:0007669"/>
    <property type="project" value="TreeGrafter"/>
</dbReference>
<evidence type="ECO:0000313" key="4">
    <source>
        <dbReference type="EMBL" id="KAK8782094.1"/>
    </source>
</evidence>
<evidence type="ECO:0000313" key="5">
    <source>
        <dbReference type="Proteomes" id="UP001321473"/>
    </source>
</evidence>
<reference evidence="4 5" key="1">
    <citation type="journal article" date="2023" name="Arcadia Sci">
        <title>De novo assembly of a long-read Amblyomma americanum tick genome.</title>
        <authorList>
            <person name="Chou S."/>
            <person name="Poskanzer K.E."/>
            <person name="Rollins M."/>
            <person name="Thuy-Boun P.S."/>
        </authorList>
    </citation>
    <scope>NUCLEOTIDE SEQUENCE [LARGE SCALE GENOMIC DNA]</scope>
    <source>
        <strain evidence="4">F_SG_1</strain>
        <tissue evidence="4">Salivary glands</tissue>
    </source>
</reference>
<evidence type="ECO:0000256" key="1">
    <source>
        <dbReference type="ARBA" id="ARBA00007357"/>
    </source>
</evidence>
<dbReference type="Gene3D" id="1.10.1380.10">
    <property type="entry name" value="Neutral endopeptidase , domain2"/>
    <property type="match status" value="1"/>
</dbReference>
<dbReference type="AlphaFoldDB" id="A0AAQ4F4N3"/>
<dbReference type="InterPro" id="IPR008753">
    <property type="entry name" value="Peptidase_M13_N"/>
</dbReference>
<sequence>MDAAREDADLTGTAKSSRKKGKEAKEQRKERDTEAATATSKDKSKRGKKEASKKRLGALETMGLSHAVEVPLPETTAAEHIAIEASAANARRLHATQGTQASKAKRSKRRHNDGGDRSKGQGAATSSLASQLQPSAAVSPSLQPDVGGPQEARVPPEGQTTQSPVGIGNENPDDPRNFRHAADRRKSSAAALSQLIGEAELSGGVSGGILGQAAVAVSVKAASDAPDVHGTSLPSPSSARSAVTGARTQDLAETQISVLTDGTSIGASKSAISERDDLASRSARRRSTLLKQHSAITERALRDRRGSNMPAKSEVPNQTCVLVCVVAFVSGTLLLVLALYKVPEILKSTACETPACVEISIRIRESLNALVEPCQDFAQFVCGGWGKTHDLTVADEALVDALLTIGNRLSDVRVPTADKQDAKLKAHLLYRSCHSVLKGERDELDNVRKALLEVGVVWPHTSPEPNVLSTLLRSSLALHWGAPFDVTLQQGAMGELVVVLQPFRLFDRIRDKFRTVCGDGMEREAYFETLRSVFKQSDTNIVDFKTMNSLDEDVFSSFPPQVDGFPDPVTLDSKLAFEGVKYVTPALWREALSPCTPMRSPSNIAVRTHSEAFLRKFRDL</sequence>
<evidence type="ECO:0000256" key="2">
    <source>
        <dbReference type="SAM" id="MobiDB-lite"/>
    </source>
</evidence>
<organism evidence="4 5">
    <name type="scientific">Amblyomma americanum</name>
    <name type="common">Lone star tick</name>
    <dbReference type="NCBI Taxonomy" id="6943"/>
    <lineage>
        <taxon>Eukaryota</taxon>
        <taxon>Metazoa</taxon>
        <taxon>Ecdysozoa</taxon>
        <taxon>Arthropoda</taxon>
        <taxon>Chelicerata</taxon>
        <taxon>Arachnida</taxon>
        <taxon>Acari</taxon>
        <taxon>Parasitiformes</taxon>
        <taxon>Ixodida</taxon>
        <taxon>Ixodoidea</taxon>
        <taxon>Ixodidae</taxon>
        <taxon>Amblyomminae</taxon>
        <taxon>Amblyomma</taxon>
    </lineage>
</organism>
<dbReference type="Pfam" id="PF05649">
    <property type="entry name" value="Peptidase_M13_N"/>
    <property type="match status" value="1"/>
</dbReference>
<keyword evidence="5" id="KW-1185">Reference proteome</keyword>
<gene>
    <name evidence="4" type="ORF">V5799_016556</name>
</gene>
<comment type="caution">
    <text evidence="4">The sequence shown here is derived from an EMBL/GenBank/DDBJ whole genome shotgun (WGS) entry which is preliminary data.</text>
</comment>
<dbReference type="PANTHER" id="PTHR11733:SF241">
    <property type="entry name" value="GH26575P-RELATED"/>
    <property type="match status" value="1"/>
</dbReference>
<feature type="region of interest" description="Disordered" evidence="2">
    <location>
        <begin position="88"/>
        <end position="185"/>
    </location>
</feature>
<name>A0AAQ4F4N3_AMBAM</name>
<feature type="compositionally biased region" description="Low complexity" evidence="2">
    <location>
        <begin position="123"/>
        <end position="141"/>
    </location>
</feature>
<evidence type="ECO:0000259" key="3">
    <source>
        <dbReference type="Pfam" id="PF05649"/>
    </source>
</evidence>
<dbReference type="GO" id="GO:0005886">
    <property type="term" value="C:plasma membrane"/>
    <property type="evidence" value="ECO:0007669"/>
    <property type="project" value="TreeGrafter"/>
</dbReference>
<dbReference type="Gene3D" id="3.40.390.10">
    <property type="entry name" value="Collagenase (Catalytic Domain)"/>
    <property type="match status" value="1"/>
</dbReference>
<dbReference type="SUPFAM" id="SSF55486">
    <property type="entry name" value="Metalloproteases ('zincins'), catalytic domain"/>
    <property type="match status" value="1"/>
</dbReference>
<accession>A0AAQ4F4N3</accession>
<dbReference type="PROSITE" id="PS51885">
    <property type="entry name" value="NEPRILYSIN"/>
    <property type="match status" value="1"/>
</dbReference>
<dbReference type="InterPro" id="IPR024079">
    <property type="entry name" value="MetalloPept_cat_dom_sf"/>
</dbReference>
<dbReference type="PANTHER" id="PTHR11733">
    <property type="entry name" value="ZINC METALLOPROTEASE FAMILY M13 NEPRILYSIN-RELATED"/>
    <property type="match status" value="1"/>
</dbReference>
<dbReference type="EMBL" id="JARKHS020007023">
    <property type="protein sequence ID" value="KAK8782094.1"/>
    <property type="molecule type" value="Genomic_DNA"/>
</dbReference>
<protein>
    <recommendedName>
        <fullName evidence="3">Peptidase M13 N-terminal domain-containing protein</fullName>
    </recommendedName>
</protein>